<proteinExistence type="predicted"/>
<evidence type="ECO:0000313" key="1">
    <source>
        <dbReference type="EMBL" id="KAG0560476.1"/>
    </source>
</evidence>
<name>A0A8T0GLQ3_CERPU</name>
<accession>A0A8T0GLQ3</accession>
<organism evidence="1 2">
    <name type="scientific">Ceratodon purpureus</name>
    <name type="common">Fire moss</name>
    <name type="synonym">Dicranum purpureum</name>
    <dbReference type="NCBI Taxonomy" id="3225"/>
    <lineage>
        <taxon>Eukaryota</taxon>
        <taxon>Viridiplantae</taxon>
        <taxon>Streptophyta</taxon>
        <taxon>Embryophyta</taxon>
        <taxon>Bryophyta</taxon>
        <taxon>Bryophytina</taxon>
        <taxon>Bryopsida</taxon>
        <taxon>Dicranidae</taxon>
        <taxon>Pseudoditrichales</taxon>
        <taxon>Ditrichaceae</taxon>
        <taxon>Ceratodon</taxon>
    </lineage>
</organism>
<comment type="caution">
    <text evidence="1">The sequence shown here is derived from an EMBL/GenBank/DDBJ whole genome shotgun (WGS) entry which is preliminary data.</text>
</comment>
<dbReference type="EMBL" id="CM026431">
    <property type="protein sequence ID" value="KAG0560476.1"/>
    <property type="molecule type" value="Genomic_DNA"/>
</dbReference>
<keyword evidence="2" id="KW-1185">Reference proteome</keyword>
<dbReference type="AlphaFoldDB" id="A0A8T0GLQ3"/>
<reference evidence="1" key="1">
    <citation type="submission" date="2020-06" db="EMBL/GenBank/DDBJ databases">
        <title>WGS assembly of Ceratodon purpureus strain R40.</title>
        <authorList>
            <person name="Carey S.B."/>
            <person name="Jenkins J."/>
            <person name="Shu S."/>
            <person name="Lovell J.T."/>
            <person name="Sreedasyam A."/>
            <person name="Maumus F."/>
            <person name="Tiley G.P."/>
            <person name="Fernandez-Pozo N."/>
            <person name="Barry K."/>
            <person name="Chen C."/>
            <person name="Wang M."/>
            <person name="Lipzen A."/>
            <person name="Daum C."/>
            <person name="Saski C.A."/>
            <person name="Payton A.C."/>
            <person name="Mcbreen J.C."/>
            <person name="Conrad R.E."/>
            <person name="Kollar L.M."/>
            <person name="Olsson S."/>
            <person name="Huttunen S."/>
            <person name="Landis J.B."/>
            <person name="Wickett N.J."/>
            <person name="Johnson M.G."/>
            <person name="Rensing S.A."/>
            <person name="Grimwood J."/>
            <person name="Schmutz J."/>
            <person name="Mcdaniel S.F."/>
        </authorList>
    </citation>
    <scope>NUCLEOTIDE SEQUENCE</scope>
    <source>
        <strain evidence="1">R40</strain>
    </source>
</reference>
<evidence type="ECO:0000313" key="2">
    <source>
        <dbReference type="Proteomes" id="UP000822688"/>
    </source>
</evidence>
<sequence length="111" mass="12138">MPIACLLACDRARQQASKQAIIATPHRRPPLILRLGVHPLRLGFALAPHLTVERGSSFSVSERRFLQHLPKTVADFVSRKGVDLVTVVELGSLTGLGGLRGSWFLPCCRSN</sequence>
<gene>
    <name evidence="1" type="ORF">KC19_10G182900</name>
</gene>
<dbReference type="Proteomes" id="UP000822688">
    <property type="component" value="Chromosome 10"/>
</dbReference>
<protein>
    <submittedName>
        <fullName evidence="1">Uncharacterized protein</fullName>
    </submittedName>
</protein>